<keyword evidence="4 9" id="KW-1003">Cell membrane</keyword>
<dbReference type="PROSITE" id="PS00873">
    <property type="entry name" value="NA_ALANINE_SYMP"/>
    <property type="match status" value="1"/>
</dbReference>
<feature type="transmembrane region" description="Helical" evidence="9">
    <location>
        <begin position="232"/>
        <end position="256"/>
    </location>
</feature>
<sequence>MTKITDFIWGIPMMTLLVFGGIFFTIRLGFLQFVKLPHILSETFGKIFKKNNEGEGTVTPFQATTSALASTLGAANLVGVPVAIALGGPGAVFWMWVVAIFGIATKYSEVVLGMKYREKNKQGEYVGGPMYYMKNGLKWKKVAIFFSFALMIEIVASIMVQTNSITQSISGSFSIPAIVVGIGLLIIVYLSVSGGIKSIGSKTEKFVPFMVAFYMIGVVITLIYYFKEIPEAISLIFTSAFQPIAAAGGFAGAGIAQAIRWGLARGLYSNEAGMGTAPIAHATAQNVHPAKQGFWGAFEVIVDTLIVSTMTALVVLASGAWKELSADNAVLMITKAFSPVFGETFAGIFVSVVLFTLVITTILVIAFYGEKQAEFLFGSKFALFMRFVYLGAIVVGSIGGLQFIWKFLDLLLAVVVVPNMIAILFLSKEVKMITDDYFNRYLVNKKRGNIHASTTQSITNRTSN</sequence>
<reference evidence="10 11" key="1">
    <citation type="submission" date="2021-05" db="EMBL/GenBank/DDBJ databases">
        <title>Novel Bacillus species.</title>
        <authorList>
            <person name="Liu G."/>
        </authorList>
    </citation>
    <scope>NUCLEOTIDE SEQUENCE [LARGE SCALE GENOMIC DNA]</scope>
    <source>
        <strain evidence="10 11">FJAT-49705</strain>
    </source>
</reference>
<dbReference type="PANTHER" id="PTHR30330">
    <property type="entry name" value="AGSS FAMILY TRANSPORTER, SODIUM-ALANINE"/>
    <property type="match status" value="1"/>
</dbReference>
<organism evidence="10 11">
    <name type="scientific">Cytobacillus citreus</name>
    <dbReference type="NCBI Taxonomy" id="2833586"/>
    <lineage>
        <taxon>Bacteria</taxon>
        <taxon>Bacillati</taxon>
        <taxon>Bacillota</taxon>
        <taxon>Bacilli</taxon>
        <taxon>Bacillales</taxon>
        <taxon>Bacillaceae</taxon>
        <taxon>Cytobacillus</taxon>
    </lineage>
</organism>
<dbReference type="InterPro" id="IPR001463">
    <property type="entry name" value="Na/Ala_symport"/>
</dbReference>
<keyword evidence="6 9" id="KW-0769">Symport</keyword>
<feature type="transmembrane region" description="Helical" evidence="9">
    <location>
        <begin position="410"/>
        <end position="427"/>
    </location>
</feature>
<dbReference type="PANTHER" id="PTHR30330:SF3">
    <property type="entry name" value="TRANSCRIPTIONAL REGULATOR, LRP FAMILY"/>
    <property type="match status" value="1"/>
</dbReference>
<evidence type="ECO:0000256" key="7">
    <source>
        <dbReference type="ARBA" id="ARBA00022989"/>
    </source>
</evidence>
<dbReference type="PRINTS" id="PR00175">
    <property type="entry name" value="NAALASMPORT"/>
</dbReference>
<evidence type="ECO:0000256" key="5">
    <source>
        <dbReference type="ARBA" id="ARBA00022692"/>
    </source>
</evidence>
<evidence type="ECO:0000256" key="3">
    <source>
        <dbReference type="ARBA" id="ARBA00022448"/>
    </source>
</evidence>
<comment type="similarity">
    <text evidence="2 9">Belongs to the alanine or glycine:cation symporter (AGCS) (TC 2.A.25) family.</text>
</comment>
<dbReference type="RefSeq" id="WP_213104339.1">
    <property type="nucleotide sequence ID" value="NZ_JAGYPM010000006.1"/>
</dbReference>
<feature type="transmembrane region" description="Helical" evidence="9">
    <location>
        <begin position="142"/>
        <end position="161"/>
    </location>
</feature>
<evidence type="ECO:0000256" key="4">
    <source>
        <dbReference type="ARBA" id="ARBA00022475"/>
    </source>
</evidence>
<gene>
    <name evidence="10" type="ORF">KHA94_21990</name>
</gene>
<keyword evidence="5 9" id="KW-0812">Transmembrane</keyword>
<feature type="transmembrane region" description="Helical" evidence="9">
    <location>
        <begin position="300"/>
        <end position="321"/>
    </location>
</feature>
<evidence type="ECO:0000256" key="1">
    <source>
        <dbReference type="ARBA" id="ARBA00004651"/>
    </source>
</evidence>
<dbReference type="NCBIfam" id="TIGR00835">
    <property type="entry name" value="agcS"/>
    <property type="match status" value="1"/>
</dbReference>
<feature type="transmembrane region" description="Helical" evidence="9">
    <location>
        <begin position="7"/>
        <end position="30"/>
    </location>
</feature>
<evidence type="ECO:0000313" key="10">
    <source>
        <dbReference type="EMBL" id="MBS4192806.1"/>
    </source>
</evidence>
<feature type="transmembrane region" description="Helical" evidence="9">
    <location>
        <begin position="173"/>
        <end position="194"/>
    </location>
</feature>
<dbReference type="Proteomes" id="UP000681027">
    <property type="component" value="Unassembled WGS sequence"/>
</dbReference>
<keyword evidence="11" id="KW-1185">Reference proteome</keyword>
<keyword evidence="7 9" id="KW-1133">Transmembrane helix</keyword>
<evidence type="ECO:0000256" key="8">
    <source>
        <dbReference type="ARBA" id="ARBA00023136"/>
    </source>
</evidence>
<feature type="transmembrane region" description="Helical" evidence="9">
    <location>
        <begin position="381"/>
        <end position="404"/>
    </location>
</feature>
<evidence type="ECO:0000313" key="11">
    <source>
        <dbReference type="Proteomes" id="UP000681027"/>
    </source>
</evidence>
<accession>A0ABS5NY96</accession>
<evidence type="ECO:0000256" key="6">
    <source>
        <dbReference type="ARBA" id="ARBA00022847"/>
    </source>
</evidence>
<evidence type="ECO:0000256" key="2">
    <source>
        <dbReference type="ARBA" id="ARBA00009261"/>
    </source>
</evidence>
<feature type="transmembrane region" description="Helical" evidence="9">
    <location>
        <begin position="91"/>
        <end position="112"/>
    </location>
</feature>
<comment type="caution">
    <text evidence="10">The sequence shown here is derived from an EMBL/GenBank/DDBJ whole genome shotgun (WGS) entry which is preliminary data.</text>
</comment>
<feature type="transmembrane region" description="Helical" evidence="9">
    <location>
        <begin position="345"/>
        <end position="369"/>
    </location>
</feature>
<keyword evidence="3 9" id="KW-0813">Transport</keyword>
<dbReference type="Pfam" id="PF01235">
    <property type="entry name" value="Na_Ala_symp"/>
    <property type="match status" value="1"/>
</dbReference>
<feature type="transmembrane region" description="Helical" evidence="9">
    <location>
        <begin position="206"/>
        <end position="226"/>
    </location>
</feature>
<dbReference type="EMBL" id="JAGYPM010000006">
    <property type="protein sequence ID" value="MBS4192806.1"/>
    <property type="molecule type" value="Genomic_DNA"/>
</dbReference>
<protein>
    <submittedName>
        <fullName evidence="10">Sodium:alanine symporter family protein</fullName>
    </submittedName>
</protein>
<proteinExistence type="inferred from homology"/>
<evidence type="ECO:0000256" key="9">
    <source>
        <dbReference type="RuleBase" id="RU363064"/>
    </source>
</evidence>
<keyword evidence="8 9" id="KW-0472">Membrane</keyword>
<comment type="subcellular location">
    <subcellularLocation>
        <location evidence="1 9">Cell membrane</location>
        <topology evidence="1 9">Multi-pass membrane protein</topology>
    </subcellularLocation>
</comment>
<name>A0ABS5NY96_9BACI</name>